<dbReference type="EMBL" id="JAVRRD010000010">
    <property type="protein sequence ID" value="KAK5054505.1"/>
    <property type="molecule type" value="Genomic_DNA"/>
</dbReference>
<accession>A0AAV9NCD9</accession>
<feature type="transmembrane region" description="Helical" evidence="5">
    <location>
        <begin position="260"/>
        <end position="279"/>
    </location>
</feature>
<feature type="transmembrane region" description="Helical" evidence="5">
    <location>
        <begin position="424"/>
        <end position="446"/>
    </location>
</feature>
<feature type="transmembrane region" description="Helical" evidence="5">
    <location>
        <begin position="453"/>
        <end position="477"/>
    </location>
</feature>
<dbReference type="PROSITE" id="PS00216">
    <property type="entry name" value="SUGAR_TRANSPORT_1"/>
    <property type="match status" value="1"/>
</dbReference>
<dbReference type="PANTHER" id="PTHR23501:SF195">
    <property type="entry name" value="PEP5"/>
    <property type="match status" value="1"/>
</dbReference>
<keyword evidence="7" id="KW-1185">Reference proteome</keyword>
<feature type="transmembrane region" description="Helical" evidence="5">
    <location>
        <begin position="329"/>
        <end position="346"/>
    </location>
</feature>
<evidence type="ECO:0008006" key="8">
    <source>
        <dbReference type="Google" id="ProtNLM"/>
    </source>
</evidence>
<dbReference type="GeneID" id="89969616"/>
<keyword evidence="3 5" id="KW-1133">Transmembrane helix</keyword>
<sequence>MTIGGLSGNFEKLQVLETQTMDDKPHFTEHEPSTTGSRRVDLDVLQEDIQTENYEGLSLSVIMVYLAMCVGNFCQLFQLVASGAYRFQLTATVGGAGASIWVLQCLVILGTMTAPMTAQFADIWGRKWLVVTLSTLNCVGVLIVSRASSMTMVIAGQVLSGIGFGAQSLYYAIPSEIVPRHYRPIAQGGINIVIAMSGITSLLAGAVLVQTGPEGWRIMWYILAGLLAFMVILTVSFYKPPPRPLSLKLTSREKLQQLDWIGYALLITGILLFSMALTWSDNPYSWKDAHIIAPFVVGTICLLGLACYNGAFKKDGLFHHTLFKKDRNFALALFCIAVEGATFAGANTFFVVEMLVFFETSLLRAALRYSIFFISMMFGAGFAAVYDSFTKTIRLPTAASYGEILTILLSVLMATVTSSSGTAAWAYPIFLGLGLGCAVTGTVVAAQLSAPPAFIALTTGLMLGGRSFGGSIALPIYNSLVASQLSKHLASAIAAKVLPLGATTEMLPQIIRAVAALDIGSIMNIEDMTPQIFGAAIEGMHEAYTPAFRNLWITAGCFASLATVDFAASCFFINPQHDFTMHVDAPLSKMNEKSDTDVDLKNRKQPLTE</sequence>
<comment type="subcellular location">
    <subcellularLocation>
        <location evidence="1">Membrane</location>
        <topology evidence="1">Multi-pass membrane protein</topology>
    </subcellularLocation>
</comment>
<feature type="transmembrane region" description="Helical" evidence="5">
    <location>
        <begin position="98"/>
        <end position="116"/>
    </location>
</feature>
<evidence type="ECO:0000256" key="4">
    <source>
        <dbReference type="ARBA" id="ARBA00023136"/>
    </source>
</evidence>
<proteinExistence type="predicted"/>
<protein>
    <recommendedName>
        <fullName evidence="8">Major facilitator superfamily (MFS) profile domain-containing protein</fullName>
    </recommendedName>
</protein>
<gene>
    <name evidence="6" type="ORF">LTR84_001396</name>
</gene>
<organism evidence="6 7">
    <name type="scientific">Exophiala bonariae</name>
    <dbReference type="NCBI Taxonomy" id="1690606"/>
    <lineage>
        <taxon>Eukaryota</taxon>
        <taxon>Fungi</taxon>
        <taxon>Dikarya</taxon>
        <taxon>Ascomycota</taxon>
        <taxon>Pezizomycotina</taxon>
        <taxon>Eurotiomycetes</taxon>
        <taxon>Chaetothyriomycetidae</taxon>
        <taxon>Chaetothyriales</taxon>
        <taxon>Herpotrichiellaceae</taxon>
        <taxon>Exophiala</taxon>
    </lineage>
</organism>
<evidence type="ECO:0000313" key="6">
    <source>
        <dbReference type="EMBL" id="KAK5054505.1"/>
    </source>
</evidence>
<evidence type="ECO:0000256" key="2">
    <source>
        <dbReference type="ARBA" id="ARBA00022692"/>
    </source>
</evidence>
<feature type="transmembrane region" description="Helical" evidence="5">
    <location>
        <begin position="398"/>
        <end position="418"/>
    </location>
</feature>
<comment type="caution">
    <text evidence="6">The sequence shown here is derived from an EMBL/GenBank/DDBJ whole genome shotgun (WGS) entry which is preliminary data.</text>
</comment>
<dbReference type="Proteomes" id="UP001358417">
    <property type="component" value="Unassembled WGS sequence"/>
</dbReference>
<dbReference type="AlphaFoldDB" id="A0AAV9NCD9"/>
<dbReference type="GO" id="GO:0022857">
    <property type="term" value="F:transmembrane transporter activity"/>
    <property type="evidence" value="ECO:0007669"/>
    <property type="project" value="InterPro"/>
</dbReference>
<dbReference type="InterPro" id="IPR036259">
    <property type="entry name" value="MFS_trans_sf"/>
</dbReference>
<evidence type="ECO:0000313" key="7">
    <source>
        <dbReference type="Proteomes" id="UP001358417"/>
    </source>
</evidence>
<dbReference type="InterPro" id="IPR011701">
    <property type="entry name" value="MFS"/>
</dbReference>
<reference evidence="6 7" key="1">
    <citation type="submission" date="2023-08" db="EMBL/GenBank/DDBJ databases">
        <title>Black Yeasts Isolated from many extreme environments.</title>
        <authorList>
            <person name="Coleine C."/>
            <person name="Stajich J.E."/>
            <person name="Selbmann L."/>
        </authorList>
    </citation>
    <scope>NUCLEOTIDE SEQUENCE [LARGE SCALE GENOMIC DNA]</scope>
    <source>
        <strain evidence="6 7">CCFEE 5792</strain>
    </source>
</reference>
<evidence type="ECO:0000256" key="3">
    <source>
        <dbReference type="ARBA" id="ARBA00022989"/>
    </source>
</evidence>
<feature type="transmembrane region" description="Helical" evidence="5">
    <location>
        <begin position="366"/>
        <end position="386"/>
    </location>
</feature>
<feature type="transmembrane region" description="Helical" evidence="5">
    <location>
        <begin position="57"/>
        <end position="78"/>
    </location>
</feature>
<keyword evidence="4 5" id="KW-0472">Membrane</keyword>
<feature type="transmembrane region" description="Helical" evidence="5">
    <location>
        <begin position="291"/>
        <end position="308"/>
    </location>
</feature>
<keyword evidence="2 5" id="KW-0812">Transmembrane</keyword>
<feature type="transmembrane region" description="Helical" evidence="5">
    <location>
        <begin position="218"/>
        <end position="239"/>
    </location>
</feature>
<dbReference type="RefSeq" id="XP_064707278.1">
    <property type="nucleotide sequence ID" value="XM_064845020.1"/>
</dbReference>
<evidence type="ECO:0000256" key="1">
    <source>
        <dbReference type="ARBA" id="ARBA00004141"/>
    </source>
</evidence>
<feature type="transmembrane region" description="Helical" evidence="5">
    <location>
        <begin position="551"/>
        <end position="573"/>
    </location>
</feature>
<dbReference type="SUPFAM" id="SSF103473">
    <property type="entry name" value="MFS general substrate transporter"/>
    <property type="match status" value="1"/>
</dbReference>
<dbReference type="PANTHER" id="PTHR23501">
    <property type="entry name" value="MAJOR FACILITATOR SUPERFAMILY"/>
    <property type="match status" value="1"/>
</dbReference>
<dbReference type="InterPro" id="IPR005829">
    <property type="entry name" value="Sugar_transporter_CS"/>
</dbReference>
<dbReference type="Gene3D" id="1.20.1250.20">
    <property type="entry name" value="MFS general substrate transporter like domains"/>
    <property type="match status" value="1"/>
</dbReference>
<feature type="transmembrane region" description="Helical" evidence="5">
    <location>
        <begin position="128"/>
        <end position="148"/>
    </location>
</feature>
<feature type="transmembrane region" description="Helical" evidence="5">
    <location>
        <begin position="185"/>
        <end position="206"/>
    </location>
</feature>
<evidence type="ECO:0000256" key="5">
    <source>
        <dbReference type="SAM" id="Phobius"/>
    </source>
</evidence>
<dbReference type="Pfam" id="PF07690">
    <property type="entry name" value="MFS_1"/>
    <property type="match status" value="1"/>
</dbReference>
<dbReference type="GO" id="GO:0005886">
    <property type="term" value="C:plasma membrane"/>
    <property type="evidence" value="ECO:0007669"/>
    <property type="project" value="TreeGrafter"/>
</dbReference>
<name>A0AAV9NCD9_9EURO</name>